<keyword evidence="1" id="KW-1133">Transmembrane helix</keyword>
<sequence length="73" mass="8712">MNIDFYQIKLLKNYLTDPEFRGLFLLGTLLKTTTANRYNKTTKVLFKSVLLITLIIAIIYSLWKIKRSWKKKK</sequence>
<evidence type="ECO:0000256" key="1">
    <source>
        <dbReference type="SAM" id="Phobius"/>
    </source>
</evidence>
<dbReference type="KEGG" id="ego:BBD34_03705"/>
<dbReference type="Proteomes" id="UP000190816">
    <property type="component" value="Unassembled WGS sequence"/>
</dbReference>
<name>A0AAJ3NB43_9FLAO</name>
<keyword evidence="1" id="KW-0472">Membrane</keyword>
<proteinExistence type="predicted"/>
<gene>
    <name evidence="2" type="ORF">BAY32_12520</name>
</gene>
<feature type="transmembrane region" description="Helical" evidence="1">
    <location>
        <begin position="44"/>
        <end position="63"/>
    </location>
</feature>
<comment type="caution">
    <text evidence="2">The sequence shown here is derived from an EMBL/GenBank/DDBJ whole genome shotgun (WGS) entry which is preliminary data.</text>
</comment>
<protein>
    <submittedName>
        <fullName evidence="2">Uncharacterized protein</fullName>
    </submittedName>
</protein>
<evidence type="ECO:0000313" key="3">
    <source>
        <dbReference type="Proteomes" id="UP000190816"/>
    </source>
</evidence>
<keyword evidence="1" id="KW-0812">Transmembrane</keyword>
<evidence type="ECO:0000313" key="2">
    <source>
        <dbReference type="EMBL" id="OPB73847.1"/>
    </source>
</evidence>
<organism evidence="2 3">
    <name type="scientific">Elizabethkingia ursingii</name>
    <dbReference type="NCBI Taxonomy" id="1756150"/>
    <lineage>
        <taxon>Bacteria</taxon>
        <taxon>Pseudomonadati</taxon>
        <taxon>Bacteroidota</taxon>
        <taxon>Flavobacteriia</taxon>
        <taxon>Flavobacteriales</taxon>
        <taxon>Weeksellaceae</taxon>
        <taxon>Elizabethkingia</taxon>
    </lineage>
</organism>
<dbReference type="EMBL" id="MAIC01000016">
    <property type="protein sequence ID" value="OPB73847.1"/>
    <property type="molecule type" value="Genomic_DNA"/>
</dbReference>
<accession>A0AAJ3NB43</accession>
<reference evidence="2 3" key="1">
    <citation type="submission" date="2016-06" db="EMBL/GenBank/DDBJ databases">
        <authorList>
            <person name="Nicholson A.C."/>
        </authorList>
    </citation>
    <scope>NUCLEOTIDE SEQUENCE [LARGE SCALE GENOMIC DNA]</scope>
    <source>
        <strain evidence="2 3">G4123</strain>
    </source>
</reference>
<dbReference type="AlphaFoldDB" id="A0AAJ3NB43"/>